<feature type="transmembrane region" description="Helical" evidence="7">
    <location>
        <begin position="79"/>
        <end position="97"/>
    </location>
</feature>
<comment type="caution">
    <text evidence="8">The sequence shown here is derived from an EMBL/GenBank/DDBJ whole genome shotgun (WGS) entry which is preliminary data.</text>
</comment>
<evidence type="ECO:0000256" key="5">
    <source>
        <dbReference type="ARBA" id="ARBA00023136"/>
    </source>
</evidence>
<organism evidence="8 9">
    <name type="scientific">Kribbella sancticallisti</name>
    <dbReference type="NCBI Taxonomy" id="460087"/>
    <lineage>
        <taxon>Bacteria</taxon>
        <taxon>Bacillati</taxon>
        <taxon>Actinomycetota</taxon>
        <taxon>Actinomycetes</taxon>
        <taxon>Propionibacteriales</taxon>
        <taxon>Kribbellaceae</taxon>
        <taxon>Kribbella</taxon>
    </lineage>
</organism>
<protein>
    <submittedName>
        <fullName evidence="8">ABC transporter permease</fullName>
    </submittedName>
</protein>
<accession>A0ABP4PW97</accession>
<feature type="transmembrane region" description="Helical" evidence="7">
    <location>
        <begin position="159"/>
        <end position="182"/>
    </location>
</feature>
<feature type="transmembrane region" description="Helical" evidence="7">
    <location>
        <begin position="188"/>
        <end position="209"/>
    </location>
</feature>
<keyword evidence="4 7" id="KW-1133">Transmembrane helix</keyword>
<feature type="region of interest" description="Disordered" evidence="6">
    <location>
        <begin position="1"/>
        <end position="66"/>
    </location>
</feature>
<evidence type="ECO:0000256" key="3">
    <source>
        <dbReference type="ARBA" id="ARBA00022692"/>
    </source>
</evidence>
<dbReference type="InterPro" id="IPR001851">
    <property type="entry name" value="ABC_transp_permease"/>
</dbReference>
<feature type="transmembrane region" description="Helical" evidence="7">
    <location>
        <begin position="312"/>
        <end position="345"/>
    </location>
</feature>
<gene>
    <name evidence="8" type="ORF">GCM10009789_47210</name>
</gene>
<dbReference type="Proteomes" id="UP001500393">
    <property type="component" value="Unassembled WGS sequence"/>
</dbReference>
<feature type="transmembrane region" description="Helical" evidence="7">
    <location>
        <begin position="221"/>
        <end position="250"/>
    </location>
</feature>
<feature type="transmembrane region" description="Helical" evidence="7">
    <location>
        <begin position="134"/>
        <end position="152"/>
    </location>
</feature>
<feature type="compositionally biased region" description="Gly residues" evidence="6">
    <location>
        <begin position="54"/>
        <end position="64"/>
    </location>
</feature>
<reference evidence="9" key="1">
    <citation type="journal article" date="2019" name="Int. J. Syst. Evol. Microbiol.">
        <title>The Global Catalogue of Microorganisms (GCM) 10K type strain sequencing project: providing services to taxonomists for standard genome sequencing and annotation.</title>
        <authorList>
            <consortium name="The Broad Institute Genomics Platform"/>
            <consortium name="The Broad Institute Genome Sequencing Center for Infectious Disease"/>
            <person name="Wu L."/>
            <person name="Ma J."/>
        </authorList>
    </citation>
    <scope>NUCLEOTIDE SEQUENCE [LARGE SCALE GENOMIC DNA]</scope>
    <source>
        <strain evidence="9">JCM 14969</strain>
    </source>
</reference>
<sequence length="385" mass="39107">MMGEEVARSQATQDEVPQVPPTPGPGLPAQAVSGSGQAMVEVDPTETAPRSGRSGPGGGNGGSGSQVQNLLKGGAGRNVGLVIALVLLCIVGIVTAGDRFASTANVLTILRLAAVIGVVSIGMTFVITGGGIDLSVGAIVALASVWATTLATQQMAADFHWIFMVSTALLVGAACGLVNGLLVAYGKIVPFIATLAMLAGARGLAEILSDRRTQIISVNSFVDFFGGSVLGVPVLVWMFVLVAAAGWVLLNRTTFGRRTFAVGGNAEAARLAGIKVQRHTVALYVLLGLCCGIAAVMLMARTTTGSSTHGGLYELDAIAAVVIGGTLLSGGRGTIVGTVFGVLIFTTLNNVFTLNNLSISAQSVAKGLIIVIAVLLQQRLAARAT</sequence>
<feature type="transmembrane region" description="Helical" evidence="7">
    <location>
        <begin position="357"/>
        <end position="376"/>
    </location>
</feature>
<comment type="subcellular location">
    <subcellularLocation>
        <location evidence="1">Cell membrane</location>
        <topology evidence="1">Multi-pass membrane protein</topology>
    </subcellularLocation>
</comment>
<keyword evidence="2" id="KW-1003">Cell membrane</keyword>
<name>A0ABP4PW97_9ACTN</name>
<evidence type="ECO:0000313" key="9">
    <source>
        <dbReference type="Proteomes" id="UP001500393"/>
    </source>
</evidence>
<evidence type="ECO:0000256" key="2">
    <source>
        <dbReference type="ARBA" id="ARBA00022475"/>
    </source>
</evidence>
<keyword evidence="3 7" id="KW-0812">Transmembrane</keyword>
<dbReference type="CDD" id="cd06579">
    <property type="entry name" value="TM_PBP1_transp_AraH_like"/>
    <property type="match status" value="1"/>
</dbReference>
<dbReference type="Pfam" id="PF02653">
    <property type="entry name" value="BPD_transp_2"/>
    <property type="match status" value="1"/>
</dbReference>
<keyword evidence="5 7" id="KW-0472">Membrane</keyword>
<proteinExistence type="predicted"/>
<evidence type="ECO:0000256" key="6">
    <source>
        <dbReference type="SAM" id="MobiDB-lite"/>
    </source>
</evidence>
<dbReference type="PANTHER" id="PTHR32196:SF72">
    <property type="entry name" value="RIBOSE IMPORT PERMEASE PROTEIN RBSC"/>
    <property type="match status" value="1"/>
</dbReference>
<dbReference type="EMBL" id="BAAAOS010000032">
    <property type="protein sequence ID" value="GAA1588268.1"/>
    <property type="molecule type" value="Genomic_DNA"/>
</dbReference>
<keyword evidence="9" id="KW-1185">Reference proteome</keyword>
<evidence type="ECO:0000256" key="4">
    <source>
        <dbReference type="ARBA" id="ARBA00022989"/>
    </source>
</evidence>
<feature type="transmembrane region" description="Helical" evidence="7">
    <location>
        <begin position="109"/>
        <end position="128"/>
    </location>
</feature>
<evidence type="ECO:0000256" key="7">
    <source>
        <dbReference type="SAM" id="Phobius"/>
    </source>
</evidence>
<feature type="transmembrane region" description="Helical" evidence="7">
    <location>
        <begin position="281"/>
        <end position="300"/>
    </location>
</feature>
<dbReference type="PANTHER" id="PTHR32196">
    <property type="entry name" value="ABC TRANSPORTER PERMEASE PROTEIN YPHD-RELATED-RELATED"/>
    <property type="match status" value="1"/>
</dbReference>
<evidence type="ECO:0000313" key="8">
    <source>
        <dbReference type="EMBL" id="GAA1588268.1"/>
    </source>
</evidence>
<evidence type="ECO:0000256" key="1">
    <source>
        <dbReference type="ARBA" id="ARBA00004651"/>
    </source>
</evidence>